<name>A0A3N0UGN6_9GAMM</name>
<keyword evidence="1" id="KW-0479">Metal-binding</keyword>
<dbReference type="NCBIfam" id="TIGR02320">
    <property type="entry name" value="PEP_mutase"/>
    <property type="match status" value="1"/>
</dbReference>
<dbReference type="STRING" id="1172565.AU508_06095"/>
<keyword evidence="2 5" id="KW-0413">Isomerase</keyword>
<protein>
    <recommendedName>
        <fullName evidence="3">phosphoenolpyruvate mutase</fullName>
        <ecNumber evidence="3">5.4.2.9</ecNumber>
    </recommendedName>
</protein>
<dbReference type="InterPro" id="IPR015813">
    <property type="entry name" value="Pyrv/PenolPyrv_kinase-like_dom"/>
</dbReference>
<comment type="caution">
    <text evidence="5">The sequence shown here is derived from an EMBL/GenBank/DDBJ whole genome shotgun (WGS) entry which is preliminary data.</text>
</comment>
<evidence type="ECO:0000313" key="5">
    <source>
        <dbReference type="EMBL" id="ROH79432.1"/>
    </source>
</evidence>
<dbReference type="GO" id="GO:0050188">
    <property type="term" value="F:phosphoenolpyruvate mutase activity"/>
    <property type="evidence" value="ECO:0007669"/>
    <property type="project" value="UniProtKB-EC"/>
</dbReference>
<dbReference type="Gene3D" id="3.20.20.60">
    <property type="entry name" value="Phosphoenolpyruvate-binding domains"/>
    <property type="match status" value="1"/>
</dbReference>
<proteinExistence type="inferred from homology"/>
<dbReference type="PANTHER" id="PTHR42905">
    <property type="entry name" value="PHOSPHOENOLPYRUVATE CARBOXYLASE"/>
    <property type="match status" value="1"/>
</dbReference>
<dbReference type="Pfam" id="PF13714">
    <property type="entry name" value="PEP_mutase"/>
    <property type="match status" value="1"/>
</dbReference>
<reference evidence="5 6" key="1">
    <citation type="submission" date="2018-10" db="EMBL/GenBank/DDBJ databases">
        <title>New species genome.</title>
        <authorList>
            <person name="Li Y."/>
        </authorList>
    </citation>
    <scope>NUCLEOTIDE SEQUENCE [LARGE SCALE GENOMIC DNA]</scope>
    <source>
        <strain evidence="5 6">L6_4B</strain>
    </source>
</reference>
<dbReference type="InterPro" id="IPR039556">
    <property type="entry name" value="ICL/PEPM"/>
</dbReference>
<dbReference type="Proteomes" id="UP000274511">
    <property type="component" value="Unassembled WGS sequence"/>
</dbReference>
<dbReference type="InterPro" id="IPR040442">
    <property type="entry name" value="Pyrv_kinase-like_dom_sf"/>
</dbReference>
<dbReference type="EMBL" id="RJUJ01000009">
    <property type="protein sequence ID" value="ROH79432.1"/>
    <property type="molecule type" value="Genomic_DNA"/>
</dbReference>
<dbReference type="InterPro" id="IPR012698">
    <property type="entry name" value="PEnolPyrv_PMutase_core"/>
</dbReference>
<dbReference type="AlphaFoldDB" id="A0A3N0UGN6"/>
<evidence type="ECO:0000256" key="1">
    <source>
        <dbReference type="ARBA" id="ARBA00022723"/>
    </source>
</evidence>
<accession>A0A3N0UGN6</accession>
<sequence length="303" mass="34170">METKTTRVGTTPDARRGMLRQLLNDKKPIRVMEAHSPLSALLIEAARYGKDEDEKKFDAFWSSSLTDSTMQGQPDTELLDYNRRFKAITDIFHVTTIPLIFDGDTGGQVEHLSYHVRQAENMGISALIIEDKTGLKKNSLFGNDVTQTQASVDEFCEKLSSAKRAQLTPEFMLIARVESLILDAGMDDAINRSLRYVEAGADGIMIHSRHKDPDEILEFAKIFRSHHKEIPLVCVPTSFNHITFQELVDHGFNIIIYANHMLRASYPAMRDILPKILENGRTEEIEGACLSIIEILNLIPGTR</sequence>
<gene>
    <name evidence="5" type="primary">aepX</name>
    <name evidence="5" type="ORF">EC392_10485</name>
</gene>
<organism evidence="5 6">
    <name type="scientific">Lonsdalea populi</name>
    <dbReference type="NCBI Taxonomy" id="1172565"/>
    <lineage>
        <taxon>Bacteria</taxon>
        <taxon>Pseudomonadati</taxon>
        <taxon>Pseudomonadota</taxon>
        <taxon>Gammaproteobacteria</taxon>
        <taxon>Enterobacterales</taxon>
        <taxon>Pectobacteriaceae</taxon>
        <taxon>Lonsdalea</taxon>
    </lineage>
</organism>
<dbReference type="RefSeq" id="WP_094107463.1">
    <property type="nucleotide sequence ID" value="NZ_LUTI01000005.1"/>
</dbReference>
<evidence type="ECO:0000313" key="6">
    <source>
        <dbReference type="Proteomes" id="UP000274511"/>
    </source>
</evidence>
<dbReference type="CDD" id="cd00377">
    <property type="entry name" value="ICL_PEPM"/>
    <property type="match status" value="1"/>
</dbReference>
<evidence type="ECO:0000256" key="4">
    <source>
        <dbReference type="ARBA" id="ARBA00038455"/>
    </source>
</evidence>
<evidence type="ECO:0000256" key="2">
    <source>
        <dbReference type="ARBA" id="ARBA00023235"/>
    </source>
</evidence>
<dbReference type="SUPFAM" id="SSF51621">
    <property type="entry name" value="Phosphoenolpyruvate/pyruvate domain"/>
    <property type="match status" value="1"/>
</dbReference>
<dbReference type="EC" id="5.4.2.9" evidence="3"/>
<dbReference type="PANTHER" id="PTHR42905:SF7">
    <property type="entry name" value="PHOSPHOENOLPYRUVATE PHOSPHOMUTASE"/>
    <property type="match status" value="1"/>
</dbReference>
<comment type="similarity">
    <text evidence="4">Belongs to the isocitrate lyase/PEP mutase superfamily. PEP mutase family.</text>
</comment>
<dbReference type="GO" id="GO:0046872">
    <property type="term" value="F:metal ion binding"/>
    <property type="evidence" value="ECO:0007669"/>
    <property type="project" value="UniProtKB-KW"/>
</dbReference>
<keyword evidence="5" id="KW-0670">Pyruvate</keyword>
<evidence type="ECO:0000256" key="3">
    <source>
        <dbReference type="ARBA" id="ARBA00024063"/>
    </source>
</evidence>